<reference evidence="3" key="1">
    <citation type="journal article" date="2019" name="Int. J. Syst. Evol. Microbiol.">
        <title>The Global Catalogue of Microorganisms (GCM) 10K type strain sequencing project: providing services to taxonomists for standard genome sequencing and annotation.</title>
        <authorList>
            <consortium name="The Broad Institute Genomics Platform"/>
            <consortium name="The Broad Institute Genome Sequencing Center for Infectious Disease"/>
            <person name="Wu L."/>
            <person name="Ma J."/>
        </authorList>
    </citation>
    <scope>NUCLEOTIDE SEQUENCE [LARGE SCALE GENOMIC DNA]</scope>
    <source>
        <strain evidence="3">CGMCC 4.7241</strain>
    </source>
</reference>
<evidence type="ECO:0000256" key="1">
    <source>
        <dbReference type="SAM" id="Phobius"/>
    </source>
</evidence>
<proteinExistence type="predicted"/>
<gene>
    <name evidence="2" type="ORF">ACFOUW_15135</name>
</gene>
<sequence>MGINWLATVLAFVAGMVVAYAWYSKYGFGIVWWKLTGITPEQSKQASRRNVVQLAVANGVTAIGLAAGIGIASAATDNDSVWLALLVGLVAWVAFSASTLLQHNAFELKPPKLTVINSGYQLVLFLGMALVIGVAS</sequence>
<dbReference type="Pfam" id="PF08570">
    <property type="entry name" value="DUF1761"/>
    <property type="match status" value="1"/>
</dbReference>
<organism evidence="2 3">
    <name type="scientific">Tenggerimyces flavus</name>
    <dbReference type="NCBI Taxonomy" id="1708749"/>
    <lineage>
        <taxon>Bacteria</taxon>
        <taxon>Bacillati</taxon>
        <taxon>Actinomycetota</taxon>
        <taxon>Actinomycetes</taxon>
        <taxon>Propionibacteriales</taxon>
        <taxon>Nocardioidaceae</taxon>
        <taxon>Tenggerimyces</taxon>
    </lineage>
</organism>
<evidence type="ECO:0000313" key="2">
    <source>
        <dbReference type="EMBL" id="MFC3762174.1"/>
    </source>
</evidence>
<keyword evidence="1" id="KW-1133">Transmembrane helix</keyword>
<feature type="transmembrane region" description="Helical" evidence="1">
    <location>
        <begin position="113"/>
        <end position="135"/>
    </location>
</feature>
<protein>
    <submittedName>
        <fullName evidence="2">DUF1761 domain-containing protein</fullName>
    </submittedName>
</protein>
<feature type="transmembrane region" description="Helical" evidence="1">
    <location>
        <begin position="81"/>
        <end position="101"/>
    </location>
</feature>
<feature type="transmembrane region" description="Helical" evidence="1">
    <location>
        <begin position="6"/>
        <end position="23"/>
    </location>
</feature>
<dbReference type="InterPro" id="IPR013879">
    <property type="entry name" value="DUF1761"/>
</dbReference>
<keyword evidence="1" id="KW-0472">Membrane</keyword>
<comment type="caution">
    <text evidence="2">The sequence shown here is derived from an EMBL/GenBank/DDBJ whole genome shotgun (WGS) entry which is preliminary data.</text>
</comment>
<dbReference type="RefSeq" id="WP_205120715.1">
    <property type="nucleotide sequence ID" value="NZ_JAFBCM010000001.1"/>
</dbReference>
<keyword evidence="1" id="KW-0812">Transmembrane</keyword>
<keyword evidence="3" id="KW-1185">Reference proteome</keyword>
<feature type="transmembrane region" description="Helical" evidence="1">
    <location>
        <begin position="51"/>
        <end position="75"/>
    </location>
</feature>
<dbReference type="EMBL" id="JBHRZH010000012">
    <property type="protein sequence ID" value="MFC3762174.1"/>
    <property type="molecule type" value="Genomic_DNA"/>
</dbReference>
<accession>A0ABV7YDN2</accession>
<dbReference type="Proteomes" id="UP001595699">
    <property type="component" value="Unassembled WGS sequence"/>
</dbReference>
<name>A0ABV7YDN2_9ACTN</name>
<evidence type="ECO:0000313" key="3">
    <source>
        <dbReference type="Proteomes" id="UP001595699"/>
    </source>
</evidence>